<evidence type="ECO:0000313" key="3">
    <source>
        <dbReference type="Proteomes" id="UP001595681"/>
    </source>
</evidence>
<name>A0ABV7NBX3_9SPHN</name>
<dbReference type="Proteomes" id="UP001595681">
    <property type="component" value="Unassembled WGS sequence"/>
</dbReference>
<dbReference type="Gene3D" id="3.60.21.10">
    <property type="match status" value="1"/>
</dbReference>
<dbReference type="PANTHER" id="PTHR31302:SF0">
    <property type="entry name" value="TRANSMEMBRANE PROTEIN WITH METALLOPHOSPHOESTERASE DOMAIN"/>
    <property type="match status" value="1"/>
</dbReference>
<dbReference type="InterPro" id="IPR029052">
    <property type="entry name" value="Metallo-depent_PP-like"/>
</dbReference>
<evidence type="ECO:0000313" key="2">
    <source>
        <dbReference type="EMBL" id="MFC3440521.1"/>
    </source>
</evidence>
<dbReference type="Pfam" id="PF00149">
    <property type="entry name" value="Metallophos"/>
    <property type="match status" value="1"/>
</dbReference>
<dbReference type="SUPFAM" id="SSF56300">
    <property type="entry name" value="Metallo-dependent phosphatases"/>
    <property type="match status" value="1"/>
</dbReference>
<dbReference type="InterPro" id="IPR051158">
    <property type="entry name" value="Metallophosphoesterase_sf"/>
</dbReference>
<keyword evidence="3" id="KW-1185">Reference proteome</keyword>
<protein>
    <submittedName>
        <fullName evidence="2">Metallophosphoesterase</fullName>
    </submittedName>
</protein>
<proteinExistence type="predicted"/>
<dbReference type="InterPro" id="IPR004843">
    <property type="entry name" value="Calcineurin-like_PHP"/>
</dbReference>
<reference evidence="3" key="1">
    <citation type="journal article" date="2019" name="Int. J. Syst. Evol. Microbiol.">
        <title>The Global Catalogue of Microorganisms (GCM) 10K type strain sequencing project: providing services to taxonomists for standard genome sequencing and annotation.</title>
        <authorList>
            <consortium name="The Broad Institute Genomics Platform"/>
            <consortium name="The Broad Institute Genome Sequencing Center for Infectious Disease"/>
            <person name="Wu L."/>
            <person name="Ma J."/>
        </authorList>
    </citation>
    <scope>NUCLEOTIDE SEQUENCE [LARGE SCALE GENOMIC DNA]</scope>
    <source>
        <strain evidence="3">CCM 7491</strain>
    </source>
</reference>
<accession>A0ABV7NBX3</accession>
<dbReference type="EMBL" id="JBHRVU010000004">
    <property type="protein sequence ID" value="MFC3440521.1"/>
    <property type="molecule type" value="Genomic_DNA"/>
</dbReference>
<sequence length="285" mass="30611">MRLWHTLLRTALVLLLLAGGMGLWMFLNARAMPVVRRAEIALPFPADAPRKAMTVALLTDTHLSGPDNSPERMARIVAQINGLKPDLILLGGDYLGDRKGGAIYDARASIAPFAGLRAPMGVVAVLGNHDSFSSLNRRALRKEAWRDAFTHIGITLLQDGAVRRGPLAIGGLRDIYTRHIDLPGTLAAMRRVGGAPVILSHGPDVFPRLPNGPSLTLVGHTHCGQVALPFVGAVYVPSKFGVRYACGLYRDGSKTMIVAGGVGTSGLPIRLFAPPDIWMITIRPR</sequence>
<dbReference type="PANTHER" id="PTHR31302">
    <property type="entry name" value="TRANSMEMBRANE PROTEIN WITH METALLOPHOSPHOESTERASE DOMAIN-RELATED"/>
    <property type="match status" value="1"/>
</dbReference>
<comment type="caution">
    <text evidence="2">The sequence shown here is derived from an EMBL/GenBank/DDBJ whole genome shotgun (WGS) entry which is preliminary data.</text>
</comment>
<feature type="domain" description="Calcineurin-like phosphoesterase" evidence="1">
    <location>
        <begin position="53"/>
        <end position="223"/>
    </location>
</feature>
<organism evidence="2 3">
    <name type="scientific">Sphingobium rhizovicinum</name>
    <dbReference type="NCBI Taxonomy" id="432308"/>
    <lineage>
        <taxon>Bacteria</taxon>
        <taxon>Pseudomonadati</taxon>
        <taxon>Pseudomonadota</taxon>
        <taxon>Alphaproteobacteria</taxon>
        <taxon>Sphingomonadales</taxon>
        <taxon>Sphingomonadaceae</taxon>
        <taxon>Sphingobium</taxon>
    </lineage>
</organism>
<gene>
    <name evidence="2" type="ORF">ACFOKF_04770</name>
</gene>
<dbReference type="RefSeq" id="WP_380793600.1">
    <property type="nucleotide sequence ID" value="NZ_JBHRVU010000004.1"/>
</dbReference>
<evidence type="ECO:0000259" key="1">
    <source>
        <dbReference type="Pfam" id="PF00149"/>
    </source>
</evidence>